<feature type="region of interest" description="Disordered" evidence="1">
    <location>
        <begin position="202"/>
        <end position="238"/>
    </location>
</feature>
<comment type="caution">
    <text evidence="2">The sequence shown here is derived from an EMBL/GenBank/DDBJ whole genome shotgun (WGS) entry which is preliminary data.</text>
</comment>
<dbReference type="EMBL" id="JASBNA010000028">
    <property type="protein sequence ID" value="KAK7684021.1"/>
    <property type="molecule type" value="Genomic_DNA"/>
</dbReference>
<evidence type="ECO:0000313" key="2">
    <source>
        <dbReference type="EMBL" id="KAK7684021.1"/>
    </source>
</evidence>
<keyword evidence="3" id="KW-1185">Reference proteome</keyword>
<reference evidence="2 3" key="1">
    <citation type="submission" date="2022-09" db="EMBL/GenBank/DDBJ databases">
        <authorList>
            <person name="Palmer J.M."/>
        </authorList>
    </citation>
    <scope>NUCLEOTIDE SEQUENCE [LARGE SCALE GENOMIC DNA]</scope>
    <source>
        <strain evidence="2 3">DSM 7382</strain>
    </source>
</reference>
<feature type="compositionally biased region" description="Low complexity" evidence="1">
    <location>
        <begin position="64"/>
        <end position="76"/>
    </location>
</feature>
<accession>A0AAW0FTB6</accession>
<feature type="region of interest" description="Disordered" evidence="1">
    <location>
        <begin position="64"/>
        <end position="90"/>
    </location>
</feature>
<feature type="compositionally biased region" description="Basic and acidic residues" evidence="1">
    <location>
        <begin position="146"/>
        <end position="160"/>
    </location>
</feature>
<gene>
    <name evidence="2" type="ORF">QCA50_012997</name>
</gene>
<organism evidence="2 3">
    <name type="scientific">Cerrena zonata</name>
    <dbReference type="NCBI Taxonomy" id="2478898"/>
    <lineage>
        <taxon>Eukaryota</taxon>
        <taxon>Fungi</taxon>
        <taxon>Dikarya</taxon>
        <taxon>Basidiomycota</taxon>
        <taxon>Agaricomycotina</taxon>
        <taxon>Agaricomycetes</taxon>
        <taxon>Polyporales</taxon>
        <taxon>Cerrenaceae</taxon>
        <taxon>Cerrena</taxon>
    </lineage>
</organism>
<dbReference type="AlphaFoldDB" id="A0AAW0FTB6"/>
<proteinExistence type="predicted"/>
<protein>
    <submittedName>
        <fullName evidence="2">Uncharacterized protein</fullName>
    </submittedName>
</protein>
<name>A0AAW0FTB6_9APHY</name>
<feature type="region of interest" description="Disordered" evidence="1">
    <location>
        <begin position="274"/>
        <end position="295"/>
    </location>
</feature>
<dbReference type="Proteomes" id="UP001385951">
    <property type="component" value="Unassembled WGS sequence"/>
</dbReference>
<evidence type="ECO:0000256" key="1">
    <source>
        <dbReference type="SAM" id="MobiDB-lite"/>
    </source>
</evidence>
<feature type="compositionally biased region" description="Polar residues" evidence="1">
    <location>
        <begin position="202"/>
        <end position="228"/>
    </location>
</feature>
<feature type="compositionally biased region" description="Polar residues" evidence="1">
    <location>
        <begin position="277"/>
        <end position="295"/>
    </location>
</feature>
<feature type="region of interest" description="Disordered" evidence="1">
    <location>
        <begin position="139"/>
        <end position="160"/>
    </location>
</feature>
<evidence type="ECO:0000313" key="3">
    <source>
        <dbReference type="Proteomes" id="UP001385951"/>
    </source>
</evidence>
<sequence>MFLSTCPSAHLQSQIAQQLENNENTNPEHRDIDIQEENPEVIQPTGPANELRNFVEDFIAPVNSNNSSISNNNINNGETTEASSDPFDSIDPAKEELYLDELRTINHGEIKSGWKSDFSGRGRIELVADISAINSSTGLTRHVTKKSSDDPKTDDHHEGLRNGANIACDIDDPSSGIYINHTLIIEVVVAEELISANNTNTRLTPVTSASSTNATPNPVADSPSSNTRHQSHPVGTPTGAARVLRMQFKVIFTERSGLGIAWDDEVPPTYEDVRTLSPPTYQETSGTSTPNSLMGSSFLTPPPMAAHRSTPGVIYGIGDTPVYGTFGGSNQRSIDGMVDLDERIQEFTL</sequence>